<keyword evidence="2" id="KW-1185">Reference proteome</keyword>
<evidence type="ECO:0000313" key="2">
    <source>
        <dbReference type="Proteomes" id="UP000017052"/>
    </source>
</evidence>
<proteinExistence type="predicted"/>
<gene>
    <name evidence="1" type="ORF">HMPREF0682_1640</name>
</gene>
<name>U2R2U7_9ACTN</name>
<reference evidence="1" key="1">
    <citation type="submission" date="2013-08" db="EMBL/GenBank/DDBJ databases">
        <authorList>
            <person name="Durkin A.S."/>
            <person name="Haft D.R."/>
            <person name="McCorrison J."/>
            <person name="Torralba M."/>
            <person name="Gillis M."/>
            <person name="Haft D.H."/>
            <person name="Methe B."/>
            <person name="Sutton G."/>
            <person name="Nelson K.E."/>
        </authorList>
    </citation>
    <scope>NUCLEOTIDE SEQUENCE [LARGE SCALE GENOMIC DNA]</scope>
    <source>
        <strain evidence="1">F0233</strain>
    </source>
</reference>
<sequence>MSDASSSSSILCSSFERGITRLLGQAFGPSIHHRVDGDPSL</sequence>
<protein>
    <submittedName>
        <fullName evidence="1">Uncharacterized protein</fullName>
    </submittedName>
</protein>
<dbReference type="AlphaFoldDB" id="U2R2U7"/>
<comment type="caution">
    <text evidence="1">The sequence shown here is derived from an EMBL/GenBank/DDBJ whole genome shotgun (WGS) entry which is preliminary data.</text>
</comment>
<dbReference type="Proteomes" id="UP000017052">
    <property type="component" value="Unassembled WGS sequence"/>
</dbReference>
<organism evidence="1 2">
    <name type="scientific">Propionibacterium acidifaciens F0233</name>
    <dbReference type="NCBI Taxonomy" id="553198"/>
    <lineage>
        <taxon>Bacteria</taxon>
        <taxon>Bacillati</taxon>
        <taxon>Actinomycetota</taxon>
        <taxon>Actinomycetes</taxon>
        <taxon>Propionibacteriales</taxon>
        <taxon>Propionibacteriaceae</taxon>
        <taxon>Propionibacterium</taxon>
    </lineage>
</organism>
<dbReference type="EMBL" id="ACVN02000014">
    <property type="protein sequence ID" value="ERK63196.1"/>
    <property type="molecule type" value="Genomic_DNA"/>
</dbReference>
<evidence type="ECO:0000313" key="1">
    <source>
        <dbReference type="EMBL" id="ERK63196.1"/>
    </source>
</evidence>
<accession>U2R2U7</accession>